<comment type="caution">
    <text evidence="1">The sequence shown here is derived from an EMBL/GenBank/DDBJ whole genome shotgun (WGS) entry which is preliminary data.</text>
</comment>
<dbReference type="Proteomes" id="UP000567293">
    <property type="component" value="Unassembled WGS sequence"/>
</dbReference>
<protein>
    <submittedName>
        <fullName evidence="1">Uncharacterized protein</fullName>
    </submittedName>
</protein>
<dbReference type="EMBL" id="JACDQQ010002770">
    <property type="protein sequence ID" value="MBA0088972.1"/>
    <property type="molecule type" value="Genomic_DNA"/>
</dbReference>
<accession>A0A7V8NWY4</accession>
<organism evidence="1 2">
    <name type="scientific">Candidatus Acidiferrum panamense</name>
    <dbReference type="NCBI Taxonomy" id="2741543"/>
    <lineage>
        <taxon>Bacteria</taxon>
        <taxon>Pseudomonadati</taxon>
        <taxon>Acidobacteriota</taxon>
        <taxon>Terriglobia</taxon>
        <taxon>Candidatus Acidiferrales</taxon>
        <taxon>Candidatus Acidiferrum</taxon>
    </lineage>
</organism>
<dbReference type="AlphaFoldDB" id="A0A7V8NWY4"/>
<reference evidence="1" key="1">
    <citation type="submission" date="2020-06" db="EMBL/GenBank/DDBJ databases">
        <title>Legume-microbial interactions unlock mineral nutrients during tropical forest succession.</title>
        <authorList>
            <person name="Epihov D.Z."/>
        </authorList>
    </citation>
    <scope>NUCLEOTIDE SEQUENCE [LARGE SCALE GENOMIC DNA]</scope>
    <source>
        <strain evidence="1">Pan2503</strain>
    </source>
</reference>
<gene>
    <name evidence="1" type="ORF">HRJ53_28620</name>
</gene>
<evidence type="ECO:0000313" key="2">
    <source>
        <dbReference type="Proteomes" id="UP000567293"/>
    </source>
</evidence>
<sequence>MPVIMNVVSVAAGAVNNNLVSGSAFEFARVQSIVSIGIAASNTGTFTTIQAGSDIVAEEFPTPIIGIAANNPGGVALTTTSQYPVVPDEMYFTDVMNPGDRLVIRFRNPTAGAINAAFVVQLSPTGN</sequence>
<keyword evidence="2" id="KW-1185">Reference proteome</keyword>
<proteinExistence type="predicted"/>
<evidence type="ECO:0000313" key="1">
    <source>
        <dbReference type="EMBL" id="MBA0088972.1"/>
    </source>
</evidence>
<name>A0A7V8NWY4_9BACT</name>